<dbReference type="EMBL" id="JBJKFK010001101">
    <property type="protein sequence ID" value="KAL3314086.1"/>
    <property type="molecule type" value="Genomic_DNA"/>
</dbReference>
<keyword evidence="3" id="KW-1185">Reference proteome</keyword>
<comment type="caution">
    <text evidence="2">The sequence shown here is derived from an EMBL/GenBank/DDBJ whole genome shotgun (WGS) entry which is preliminary data.</text>
</comment>
<evidence type="ECO:0000313" key="2">
    <source>
        <dbReference type="EMBL" id="KAL3314086.1"/>
    </source>
</evidence>
<accession>A0ABD2Q389</accession>
<dbReference type="InterPro" id="IPR051944">
    <property type="entry name" value="BEACH_domain_protein"/>
</dbReference>
<sequence length="265" mass="30148">MEIIQASQNIFDYLTKTGHKDGKSLITAITQLSDCQPEFMECFSSVDLPSNLVKCLFTFLDLPKECHTRDTSFLLCDQFSKVGLNLLLQAISRNKSAVDELLRNDGLKFMFKTISEWFAIDNSKWRSIILSLNGPSELRPTVEVIEQVYPAGASIKINDPIGPGTSVRNTLAFESLKRIFERAVTAQLCDLIIRVIMDIFRADDVNFLIVYPFKCLSSFASTIHKKPISSQKLFFHLLRYTVTNLHYIPMNEISILLLLLQLSDR</sequence>
<reference evidence="2 3" key="1">
    <citation type="submission" date="2024-11" db="EMBL/GenBank/DDBJ databases">
        <title>Adaptive evolution of stress response genes in parasites aligns with host niche diversity.</title>
        <authorList>
            <person name="Hahn C."/>
            <person name="Resl P."/>
        </authorList>
    </citation>
    <scope>NUCLEOTIDE SEQUENCE [LARGE SCALE GENOMIC DNA]</scope>
    <source>
        <strain evidence="2">EGGRZ-B1_66</strain>
        <tissue evidence="2">Body</tissue>
    </source>
</reference>
<dbReference type="PANTHER" id="PTHR46108">
    <property type="entry name" value="BLUE CHEESE"/>
    <property type="match status" value="1"/>
</dbReference>
<keyword evidence="1" id="KW-0853">WD repeat</keyword>
<organism evidence="2 3">
    <name type="scientific">Cichlidogyrus casuarinus</name>
    <dbReference type="NCBI Taxonomy" id="1844966"/>
    <lineage>
        <taxon>Eukaryota</taxon>
        <taxon>Metazoa</taxon>
        <taxon>Spiralia</taxon>
        <taxon>Lophotrochozoa</taxon>
        <taxon>Platyhelminthes</taxon>
        <taxon>Monogenea</taxon>
        <taxon>Monopisthocotylea</taxon>
        <taxon>Dactylogyridea</taxon>
        <taxon>Ancyrocephalidae</taxon>
        <taxon>Cichlidogyrus</taxon>
    </lineage>
</organism>
<gene>
    <name evidence="2" type="ORF">Ciccas_007304</name>
</gene>
<dbReference type="AlphaFoldDB" id="A0ABD2Q389"/>
<dbReference type="PANTHER" id="PTHR46108:SF4">
    <property type="entry name" value="BLUE CHEESE"/>
    <property type="match status" value="1"/>
</dbReference>
<protein>
    <submittedName>
        <fullName evidence="2">Uncharacterized protein</fullName>
    </submittedName>
</protein>
<dbReference type="Proteomes" id="UP001626550">
    <property type="component" value="Unassembled WGS sequence"/>
</dbReference>
<name>A0ABD2Q389_9PLAT</name>
<proteinExistence type="predicted"/>
<evidence type="ECO:0000313" key="3">
    <source>
        <dbReference type="Proteomes" id="UP001626550"/>
    </source>
</evidence>
<evidence type="ECO:0000256" key="1">
    <source>
        <dbReference type="ARBA" id="ARBA00022574"/>
    </source>
</evidence>